<reference evidence="14 15" key="1">
    <citation type="submission" date="2019-06" db="EMBL/GenBank/DDBJ databases">
        <title>A novel bacterium of genus Amaricoccus, isolated from marine sediment.</title>
        <authorList>
            <person name="Huang H."/>
            <person name="Mo K."/>
            <person name="Hu Y."/>
        </authorList>
    </citation>
    <scope>NUCLEOTIDE SEQUENCE [LARGE SCALE GENOMIC DNA]</scope>
    <source>
        <strain evidence="14 15">HB172011</strain>
    </source>
</reference>
<keyword evidence="15" id="KW-1185">Reference proteome</keyword>
<evidence type="ECO:0000256" key="4">
    <source>
        <dbReference type="ARBA" id="ARBA00022840"/>
    </source>
</evidence>
<feature type="domain" description="UvrD-like helicase C-terminal" evidence="13">
    <location>
        <begin position="523"/>
        <end position="793"/>
    </location>
</feature>
<evidence type="ECO:0000313" key="15">
    <source>
        <dbReference type="Proteomes" id="UP000319255"/>
    </source>
</evidence>
<evidence type="ECO:0000256" key="7">
    <source>
        <dbReference type="ARBA" id="ARBA00034808"/>
    </source>
</evidence>
<dbReference type="InterPro" id="IPR014017">
    <property type="entry name" value="DNA_helicase_UvrD-like_C"/>
</dbReference>
<dbReference type="InterPro" id="IPR014016">
    <property type="entry name" value="UvrD-like_ATP-bd"/>
</dbReference>
<feature type="domain" description="UvrD-like helicase ATP-binding" evidence="12">
    <location>
        <begin position="27"/>
        <end position="499"/>
    </location>
</feature>
<evidence type="ECO:0000256" key="11">
    <source>
        <dbReference type="SAM" id="MobiDB-lite"/>
    </source>
</evidence>
<feature type="region of interest" description="Disordered" evidence="11">
    <location>
        <begin position="1"/>
        <end position="27"/>
    </location>
</feature>
<evidence type="ECO:0000256" key="6">
    <source>
        <dbReference type="ARBA" id="ARBA00034617"/>
    </source>
</evidence>
<dbReference type="PANTHER" id="PTHR11070">
    <property type="entry name" value="UVRD / RECB / PCRA DNA HELICASE FAMILY MEMBER"/>
    <property type="match status" value="1"/>
</dbReference>
<evidence type="ECO:0000256" key="9">
    <source>
        <dbReference type="ARBA" id="ARBA00048988"/>
    </source>
</evidence>
<comment type="caution">
    <text evidence="14">The sequence shown here is derived from an EMBL/GenBank/DDBJ whole genome shotgun (WGS) entry which is preliminary data.</text>
</comment>
<dbReference type="Pfam" id="PF12705">
    <property type="entry name" value="PDDEXK_1"/>
    <property type="match status" value="1"/>
</dbReference>
<dbReference type="Proteomes" id="UP000319255">
    <property type="component" value="Unassembled WGS sequence"/>
</dbReference>
<keyword evidence="1 10" id="KW-0547">Nucleotide-binding</keyword>
<dbReference type="Pfam" id="PF13361">
    <property type="entry name" value="UvrD_C"/>
    <property type="match status" value="1"/>
</dbReference>
<dbReference type="SUPFAM" id="SSF52540">
    <property type="entry name" value="P-loop containing nucleoside triphosphate hydrolases"/>
    <property type="match status" value="1"/>
</dbReference>
<dbReference type="PROSITE" id="PS51198">
    <property type="entry name" value="UVRD_HELICASE_ATP_BIND"/>
    <property type="match status" value="1"/>
</dbReference>
<dbReference type="InterPro" id="IPR038726">
    <property type="entry name" value="PDDEXK_AddAB-type"/>
</dbReference>
<comment type="catalytic activity">
    <reaction evidence="6">
        <text>Couples ATP hydrolysis with the unwinding of duplex DNA by translocating in the 3'-5' direction.</text>
        <dbReference type="EC" id="5.6.2.4"/>
    </reaction>
</comment>
<dbReference type="GO" id="GO:0003677">
    <property type="term" value="F:DNA binding"/>
    <property type="evidence" value="ECO:0007669"/>
    <property type="project" value="InterPro"/>
</dbReference>
<dbReference type="Gene3D" id="1.10.486.10">
    <property type="entry name" value="PCRA, domain 4"/>
    <property type="match status" value="1"/>
</dbReference>
<evidence type="ECO:0000256" key="8">
    <source>
        <dbReference type="ARBA" id="ARBA00034923"/>
    </source>
</evidence>
<keyword evidence="3 10" id="KW-0347">Helicase</keyword>
<keyword evidence="5" id="KW-0413">Isomerase</keyword>
<evidence type="ECO:0000256" key="1">
    <source>
        <dbReference type="ARBA" id="ARBA00022741"/>
    </source>
</evidence>
<dbReference type="NCBIfam" id="TIGR02784">
    <property type="entry name" value="addA_alphas"/>
    <property type="match status" value="1"/>
</dbReference>
<gene>
    <name evidence="14" type="primary">addA</name>
    <name evidence="14" type="ORF">FJM51_06060</name>
</gene>
<keyword evidence="4 10" id="KW-0067">ATP-binding</keyword>
<organism evidence="14 15">
    <name type="scientific">Amaricoccus solimangrovi</name>
    <dbReference type="NCBI Taxonomy" id="2589815"/>
    <lineage>
        <taxon>Bacteria</taxon>
        <taxon>Pseudomonadati</taxon>
        <taxon>Pseudomonadota</taxon>
        <taxon>Alphaproteobacteria</taxon>
        <taxon>Rhodobacterales</taxon>
        <taxon>Paracoccaceae</taxon>
        <taxon>Amaricoccus</taxon>
    </lineage>
</organism>
<dbReference type="GO" id="GO:0005524">
    <property type="term" value="F:ATP binding"/>
    <property type="evidence" value="ECO:0007669"/>
    <property type="project" value="UniProtKB-UniRule"/>
</dbReference>
<dbReference type="GO" id="GO:0033202">
    <property type="term" value="C:DNA helicase complex"/>
    <property type="evidence" value="ECO:0007669"/>
    <property type="project" value="TreeGrafter"/>
</dbReference>
<comment type="catalytic activity">
    <reaction evidence="9">
        <text>ATP + H2O = ADP + phosphate + H(+)</text>
        <dbReference type="Rhea" id="RHEA:13065"/>
        <dbReference type="ChEBI" id="CHEBI:15377"/>
        <dbReference type="ChEBI" id="CHEBI:15378"/>
        <dbReference type="ChEBI" id="CHEBI:30616"/>
        <dbReference type="ChEBI" id="CHEBI:43474"/>
        <dbReference type="ChEBI" id="CHEBI:456216"/>
        <dbReference type="EC" id="5.6.2.4"/>
    </reaction>
</comment>
<feature type="compositionally biased region" description="Gly residues" evidence="11">
    <location>
        <begin position="1"/>
        <end position="11"/>
    </location>
</feature>
<dbReference type="Pfam" id="PF00580">
    <property type="entry name" value="UvrD-helicase"/>
    <property type="match status" value="1"/>
</dbReference>
<dbReference type="Gene3D" id="3.40.50.300">
    <property type="entry name" value="P-loop containing nucleotide triphosphate hydrolases"/>
    <property type="match status" value="4"/>
</dbReference>
<sequence>MGRWRGTGGDGVTEQRPIAKPEPAGAPTDATLAQWRAAKPDASSWVSANAGSGKTRVLTDRVARLLLARTDPRRILCLTYTKAAAAEMQNRLFATLGKWAMLDDDALRAELLKLGEEGPPPSAEELNEARRLFARGLETPGGLKIQTIHAFCDALLRRFPLEAGVAPSFQMLDDRAARALREEVLDTLAGTDPAAVAGMAMYLSGDDPDPLMLEIVQRREDFAAPFDALELARALEAEPGLTADGLRDEVLSEPSVACLREWIAILAPREKNDGKLGAALRAALGLRDAEACLAALEGCLLMKSGANPFTAKAGSIPTKALREAHPALTNALNHLMRKVEAARPRRLALAALARCEALHRFARAFLGLYEKRKRARGLLDFDDLIDRARDLLSRRETAAWVLWRLDGGLDHILVDEAQDTSPRQWQVIKAISDEFFVGLDDRGIERTIFVVGDEKQSIYSFQGADPVAFGEMRRSYDAMLSGMGRELQRCDLLHSFRSAKPVLRLVDEVFAGPGGAGFERVEHRAFREEMPGRVELWPFLPKPARAEEPPWESPEATVAPDDPVAELARRVARRIRGWLDEGKLLPGENRAMRPGDVLILVQRRAELFHAIIRALKIERVPVAGADVLKLEGELAVRDLLALLRVAATPGDDLSLAALLRGPLGGMSEEALFDLAHDRDGSLWAALRAREAGSAIVGLIDDIRGRADYERPFELLERILIRHDGRRRLVARLGHEAEDAIDALLDQALAYETGEAPSLTGFLDWIDREEMKVKRRLEDTADQARVMTVHGSKGLEAPIVILPDTAPRRDGGNPPQLLRLDPAGAAWRARADATPPALERAERERRGLVRAENLRLLYVALTRARSWLIVAGAGQPPKEGDGSWYGLVETALRGLSPEETEDGLTLAKGWEEGVAKAPEPEAEPPAPPDWALRPARIPEEAEAVFLTPSNLGGVHALPFEAEAFAEEGDPLARGEAAHLLLERLRGRARADWPALAARLLPGRDDLPALLAEAEGVLLAPELDFLFGPDTLAEVEIAAPMPEARGRRLIGRIDRLVVGPERVLAVDFKSNRGVPEAPEQVPEGILRQMGAYAAALAPIWPGRRIETAVLWTRSARLMPLPGALTAAALARALAECRA</sequence>
<evidence type="ECO:0000256" key="3">
    <source>
        <dbReference type="ARBA" id="ARBA00022806"/>
    </source>
</evidence>
<dbReference type="GO" id="GO:0005829">
    <property type="term" value="C:cytosol"/>
    <property type="evidence" value="ECO:0007669"/>
    <property type="project" value="TreeGrafter"/>
</dbReference>
<evidence type="ECO:0000259" key="12">
    <source>
        <dbReference type="PROSITE" id="PS51198"/>
    </source>
</evidence>
<evidence type="ECO:0000313" key="14">
    <source>
        <dbReference type="EMBL" id="TPE52735.1"/>
    </source>
</evidence>
<protein>
    <recommendedName>
        <fullName evidence="7">DNA 3'-5' helicase</fullName>
        <ecNumber evidence="7">5.6.2.4</ecNumber>
    </recommendedName>
    <alternativeName>
        <fullName evidence="8">DNA 3'-5' helicase II</fullName>
    </alternativeName>
</protein>
<evidence type="ECO:0000256" key="2">
    <source>
        <dbReference type="ARBA" id="ARBA00022801"/>
    </source>
</evidence>
<dbReference type="InterPro" id="IPR014151">
    <property type="entry name" value="DNA_helicase_AddA"/>
</dbReference>
<dbReference type="GO" id="GO:0043138">
    <property type="term" value="F:3'-5' DNA helicase activity"/>
    <property type="evidence" value="ECO:0007669"/>
    <property type="project" value="UniProtKB-EC"/>
</dbReference>
<dbReference type="PANTHER" id="PTHR11070:SF2">
    <property type="entry name" value="ATP-DEPENDENT DNA HELICASE SRS2"/>
    <property type="match status" value="1"/>
</dbReference>
<dbReference type="EC" id="5.6.2.4" evidence="7"/>
<accession>A0A501WWV5</accession>
<name>A0A501WWV5_9RHOB</name>
<dbReference type="AlphaFoldDB" id="A0A501WWV5"/>
<keyword evidence="2 10" id="KW-0378">Hydrolase</keyword>
<dbReference type="InterPro" id="IPR027417">
    <property type="entry name" value="P-loop_NTPase"/>
</dbReference>
<dbReference type="EMBL" id="VFRP01000003">
    <property type="protein sequence ID" value="TPE52735.1"/>
    <property type="molecule type" value="Genomic_DNA"/>
</dbReference>
<dbReference type="OrthoDB" id="9810135at2"/>
<dbReference type="InterPro" id="IPR000212">
    <property type="entry name" value="DNA_helicase_UvrD/REP"/>
</dbReference>
<evidence type="ECO:0000256" key="5">
    <source>
        <dbReference type="ARBA" id="ARBA00023235"/>
    </source>
</evidence>
<proteinExistence type="predicted"/>
<dbReference type="GO" id="GO:0000725">
    <property type="term" value="P:recombinational repair"/>
    <property type="evidence" value="ECO:0007669"/>
    <property type="project" value="TreeGrafter"/>
</dbReference>
<evidence type="ECO:0000256" key="10">
    <source>
        <dbReference type="PROSITE-ProRule" id="PRU00560"/>
    </source>
</evidence>
<feature type="binding site" evidence="10">
    <location>
        <begin position="48"/>
        <end position="55"/>
    </location>
    <ligand>
        <name>ATP</name>
        <dbReference type="ChEBI" id="CHEBI:30616"/>
    </ligand>
</feature>
<evidence type="ECO:0000259" key="13">
    <source>
        <dbReference type="PROSITE" id="PS51217"/>
    </source>
</evidence>
<dbReference type="PROSITE" id="PS51217">
    <property type="entry name" value="UVRD_HELICASE_CTER"/>
    <property type="match status" value="1"/>
</dbReference>
<dbReference type="GO" id="GO:0016787">
    <property type="term" value="F:hydrolase activity"/>
    <property type="evidence" value="ECO:0007669"/>
    <property type="project" value="UniProtKB-UniRule"/>
</dbReference>